<keyword evidence="2" id="KW-0812">Transmembrane</keyword>
<feature type="region of interest" description="Disordered" evidence="1">
    <location>
        <begin position="180"/>
        <end position="305"/>
    </location>
</feature>
<gene>
    <name evidence="3" type="ORF">PFLG_00452</name>
</gene>
<dbReference type="AlphaFoldDB" id="A0A0L0CTE0"/>
<proteinExistence type="predicted"/>
<accession>A0A0L0CTE0</accession>
<sequence>MIIESNKYLNFYKLLNFDNLLVDSDNYDQKKKNKYNPSEYNNKRNNNTYNNLSKRRSSTHMNSSPRTHEKDENIRKNTQKKKVESFDSLNDSSSYNDDSINENELVVHNNPFDKKNREKKNYGNLEDNKFYDFNIIKYLMKYKNVVSNLNQDHFNKKDYSNESEGEVNDFVKLDQSNINSRGSYTSSHYNKGDVTNSSYDKSNSYSDDDYNDSDTSKFQENRYKHSYKNVKYNKSSDDYENDSNSSSNNNNNNNTYSDDDFNSYNRNRRNTQRKSKQMKNERFQKKNKKKNKIDQEDSTMSDEYNMNNDLYSNEYTNRSIFNDILHKAKKRKRFYDLISNINRMKNTFNVNNINKNKTIDFNYIENIDTISYFISIYNSEHIFQFDYYFLKFIAEICTTYNNYIKSYLININNNNNNNNNLKYRREDLDKIINQVEHFLNEVTKLIYVYTWCILYIFGHSYSYVKYAKYFYQKKSFFLLDKKPHFIFNQFSYVTQESFDNISHQNSNSNSNINEKDDIYKIKKNNNNINNEDHFDYRKHLYNNYNDDIPINHFFNPSNIVENLKYNYELKRNTSEFDNFNFNNLIHIYKNSYFQNIVDKLQLNLKFIDHILFTLDIY</sequence>
<feature type="compositionally biased region" description="Low complexity" evidence="1">
    <location>
        <begin position="86"/>
        <end position="104"/>
    </location>
</feature>
<feature type="compositionally biased region" description="Low complexity" evidence="1">
    <location>
        <begin position="195"/>
        <end position="205"/>
    </location>
</feature>
<evidence type="ECO:0000256" key="1">
    <source>
        <dbReference type="SAM" id="MobiDB-lite"/>
    </source>
</evidence>
<organism evidence="3 4">
    <name type="scientific">Plasmodium falciparum RAJ116</name>
    <dbReference type="NCBI Taxonomy" id="580058"/>
    <lineage>
        <taxon>Eukaryota</taxon>
        <taxon>Sar</taxon>
        <taxon>Alveolata</taxon>
        <taxon>Apicomplexa</taxon>
        <taxon>Aconoidasida</taxon>
        <taxon>Haemosporida</taxon>
        <taxon>Plasmodiidae</taxon>
        <taxon>Plasmodium</taxon>
        <taxon>Plasmodium (Laverania)</taxon>
    </lineage>
</organism>
<feature type="compositionally biased region" description="Low complexity" evidence="1">
    <location>
        <begin position="242"/>
        <end position="256"/>
    </location>
</feature>
<feature type="transmembrane region" description="Helical" evidence="2">
    <location>
        <begin position="446"/>
        <end position="464"/>
    </location>
</feature>
<feature type="region of interest" description="Disordered" evidence="1">
    <location>
        <begin position="28"/>
        <end position="120"/>
    </location>
</feature>
<dbReference type="OrthoDB" id="392606at2759"/>
<dbReference type="EMBL" id="GG663862">
    <property type="protein sequence ID" value="KNC35553.1"/>
    <property type="molecule type" value="Genomic_DNA"/>
</dbReference>
<name>A0A0L0CTE0_PLAFA</name>
<feature type="compositionally biased region" description="Basic and acidic residues" evidence="1">
    <location>
        <begin position="111"/>
        <end position="120"/>
    </location>
</feature>
<feature type="compositionally biased region" description="Polar residues" evidence="1">
    <location>
        <begin position="180"/>
        <end position="189"/>
    </location>
</feature>
<evidence type="ECO:0000313" key="3">
    <source>
        <dbReference type="EMBL" id="KNC35553.1"/>
    </source>
</evidence>
<feature type="compositionally biased region" description="Basic and acidic residues" evidence="1">
    <location>
        <begin position="214"/>
        <end position="223"/>
    </location>
</feature>
<dbReference type="GO" id="GO:0004672">
    <property type="term" value="F:protein kinase activity"/>
    <property type="evidence" value="ECO:0007669"/>
    <property type="project" value="TreeGrafter"/>
</dbReference>
<feature type="compositionally biased region" description="Basic and acidic residues" evidence="1">
    <location>
        <begin position="66"/>
        <end position="85"/>
    </location>
</feature>
<evidence type="ECO:0000256" key="2">
    <source>
        <dbReference type="SAM" id="Phobius"/>
    </source>
</evidence>
<protein>
    <submittedName>
        <fullName evidence="3">Uncharacterized protein</fullName>
    </submittedName>
</protein>
<dbReference type="PANTHER" id="PTHR24417:SF7">
    <property type="entry name" value="CHROMATIN MODIFICATION-RELATED PROTEIN EAF1"/>
    <property type="match status" value="1"/>
</dbReference>
<reference evidence="4" key="2">
    <citation type="submission" date="2015-07" db="EMBL/GenBank/DDBJ databases">
        <title>The genome sequence of Plasmodium falciparum RAJ116.</title>
        <authorList>
            <consortium name="The Broad Institute Genome Sequencing Platform"/>
            <person name="Volkman S.K."/>
            <person name="Neafsey D.E."/>
            <person name="Dash A.P."/>
            <person name="Chitnis C.E."/>
            <person name="Hartl D.L."/>
            <person name="Young S.K."/>
            <person name="Kodira C.D."/>
            <person name="Zeng Q."/>
            <person name="Koehrsen M."/>
            <person name="Godfrey P."/>
            <person name="Alvarado L."/>
            <person name="Berlin A."/>
            <person name="Borenstein D."/>
            <person name="Chen Z."/>
            <person name="Engels R."/>
            <person name="Freedman E."/>
            <person name="Gellesch M."/>
            <person name="Goldberg J."/>
            <person name="Griggs A."/>
            <person name="Gujja S."/>
            <person name="Heiman D."/>
            <person name="Hepburn T."/>
            <person name="Howarth C."/>
            <person name="Jen D."/>
            <person name="Larson L."/>
            <person name="Lewis B."/>
            <person name="Mehta T."/>
            <person name="Park D."/>
            <person name="Pearson M."/>
            <person name="Roberts A."/>
            <person name="Saif S."/>
            <person name="Shea T."/>
            <person name="Shenoy N."/>
            <person name="Sisk P."/>
            <person name="Stolte C."/>
            <person name="Sykes S."/>
            <person name="Walk T."/>
            <person name="White J."/>
            <person name="Yandava C."/>
            <person name="Wirth D.F."/>
            <person name="Nusbaum C."/>
            <person name="Birren B."/>
        </authorList>
    </citation>
    <scope>NUCLEOTIDE SEQUENCE [LARGE SCALE GENOMIC DNA]</scope>
    <source>
        <strain evidence="4">RAJ116</strain>
    </source>
</reference>
<evidence type="ECO:0000313" key="4">
    <source>
        <dbReference type="Proteomes" id="UP000054566"/>
    </source>
</evidence>
<feature type="compositionally biased region" description="Basic residues" evidence="1">
    <location>
        <begin position="266"/>
        <end position="277"/>
    </location>
</feature>
<dbReference type="Proteomes" id="UP000054566">
    <property type="component" value="Unassembled WGS sequence"/>
</dbReference>
<keyword evidence="2" id="KW-0472">Membrane</keyword>
<reference evidence="4" key="1">
    <citation type="submission" date="2015-07" db="EMBL/GenBank/DDBJ databases">
        <title>Annotation of Plasmodium falciparum RAJ116.</title>
        <authorList>
            <consortium name="The Broad Institute Genome Sequencing Platform"/>
            <person name="Volkman S.K."/>
            <person name="Neafsey D.E."/>
            <person name="Dash A.P."/>
            <person name="Chitnis C.E."/>
            <person name="Hartl D.L."/>
            <person name="Young S.K."/>
            <person name="Zeng Q."/>
            <person name="Koehrsen M."/>
            <person name="Alvarado L."/>
            <person name="Berlin A."/>
            <person name="Borenstein D."/>
            <person name="Chapman S.B."/>
            <person name="Chen Z."/>
            <person name="Engels R."/>
            <person name="Freedman E."/>
            <person name="Gellesch M."/>
            <person name="Goldberg J."/>
            <person name="Griggs A."/>
            <person name="Gujja S."/>
            <person name="Heilman E.R."/>
            <person name="Heiman D.I."/>
            <person name="Howarth C."/>
            <person name="Jen D."/>
            <person name="Larson L."/>
            <person name="Mehta T."/>
            <person name="Neiman D."/>
            <person name="Park D."/>
            <person name="Pearson M."/>
            <person name="Roberts A."/>
            <person name="Saif S."/>
            <person name="Shea T."/>
            <person name="Shenoy N."/>
            <person name="Sisk P."/>
            <person name="Stolte C."/>
            <person name="Sykes S."/>
            <person name="Walk T."/>
            <person name="White J."/>
            <person name="Yandava C."/>
            <person name="Haas B."/>
            <person name="Henn M.R."/>
            <person name="Nusbaum C."/>
            <person name="Birren B."/>
        </authorList>
    </citation>
    <scope>NUCLEOTIDE SEQUENCE [LARGE SCALE GENOMIC DNA]</scope>
    <source>
        <strain evidence="4">RAJ116</strain>
    </source>
</reference>
<dbReference type="PANTHER" id="PTHR24417">
    <property type="entry name" value="SERINE/THREONINE-PROTEIN KINASE LMTK1"/>
    <property type="match status" value="1"/>
</dbReference>
<keyword evidence="2" id="KW-1133">Transmembrane helix</keyword>